<dbReference type="SUPFAM" id="SSF53254">
    <property type="entry name" value="Phosphoglycerate mutase-like"/>
    <property type="match status" value="1"/>
</dbReference>
<dbReference type="EMBL" id="JBHLUD010000004">
    <property type="protein sequence ID" value="MFC0542506.1"/>
    <property type="molecule type" value="Genomic_DNA"/>
</dbReference>
<dbReference type="CDD" id="cd07067">
    <property type="entry name" value="HP_PGM_like"/>
    <property type="match status" value="1"/>
</dbReference>
<dbReference type="SMART" id="SM00855">
    <property type="entry name" value="PGAM"/>
    <property type="match status" value="1"/>
</dbReference>
<evidence type="ECO:0000313" key="1">
    <source>
        <dbReference type="EMBL" id="MFC0542506.1"/>
    </source>
</evidence>
<protein>
    <submittedName>
        <fullName evidence="1">Histidine phosphatase family protein</fullName>
    </submittedName>
</protein>
<dbReference type="InterPro" id="IPR050275">
    <property type="entry name" value="PGM_Phosphatase"/>
</dbReference>
<accession>A0ABV6MRM5</accession>
<comment type="caution">
    <text evidence="1">The sequence shown here is derived from an EMBL/GenBank/DDBJ whole genome shotgun (WGS) entry which is preliminary data.</text>
</comment>
<gene>
    <name evidence="1" type="ORF">ACFFH7_13490</name>
</gene>
<sequence>MTVHLVRHGETSSYDSDAGLTPRGVAQAETWATAFAAELDGAHVAFGYAPTARAYETALAIQRIVRPHGRCVELAAFRNLQVLVDGMEFEPTQVRQRAMTEDRGWAVEARRFWQAHERGDAMRFWLTTPLLWHESPAAVVRRFLTAVIDHDESDHLVVATHSGCLRAIVAWAKGSDPGEPDNAESVSLRRTGDHVEIRCRGEEFRCELPS</sequence>
<reference evidence="1 2" key="1">
    <citation type="submission" date="2024-09" db="EMBL/GenBank/DDBJ databases">
        <authorList>
            <person name="Sun Q."/>
            <person name="Mori K."/>
        </authorList>
    </citation>
    <scope>NUCLEOTIDE SEQUENCE [LARGE SCALE GENOMIC DNA]</scope>
    <source>
        <strain evidence="1 2">TBRC 1432</strain>
    </source>
</reference>
<organism evidence="1 2">
    <name type="scientific">Kutzneria chonburiensis</name>
    <dbReference type="NCBI Taxonomy" id="1483604"/>
    <lineage>
        <taxon>Bacteria</taxon>
        <taxon>Bacillati</taxon>
        <taxon>Actinomycetota</taxon>
        <taxon>Actinomycetes</taxon>
        <taxon>Pseudonocardiales</taxon>
        <taxon>Pseudonocardiaceae</taxon>
        <taxon>Kutzneria</taxon>
    </lineage>
</organism>
<dbReference type="Gene3D" id="3.40.50.1240">
    <property type="entry name" value="Phosphoglycerate mutase-like"/>
    <property type="match status" value="1"/>
</dbReference>
<keyword evidence="2" id="KW-1185">Reference proteome</keyword>
<dbReference type="PANTHER" id="PTHR48100:SF1">
    <property type="entry name" value="HISTIDINE PHOSPHATASE FAMILY PROTEIN-RELATED"/>
    <property type="match status" value="1"/>
</dbReference>
<dbReference type="InterPro" id="IPR029033">
    <property type="entry name" value="His_PPase_superfam"/>
</dbReference>
<dbReference type="InterPro" id="IPR013078">
    <property type="entry name" value="His_Pase_superF_clade-1"/>
</dbReference>
<name>A0ABV6MRM5_9PSEU</name>
<proteinExistence type="predicted"/>
<dbReference type="PANTHER" id="PTHR48100">
    <property type="entry name" value="BROAD-SPECIFICITY PHOSPHATASE YOR283W-RELATED"/>
    <property type="match status" value="1"/>
</dbReference>
<dbReference type="Pfam" id="PF00300">
    <property type="entry name" value="His_Phos_1"/>
    <property type="match status" value="1"/>
</dbReference>
<dbReference type="Proteomes" id="UP001589810">
    <property type="component" value="Unassembled WGS sequence"/>
</dbReference>
<evidence type="ECO:0000313" key="2">
    <source>
        <dbReference type="Proteomes" id="UP001589810"/>
    </source>
</evidence>
<dbReference type="RefSeq" id="WP_273940924.1">
    <property type="nucleotide sequence ID" value="NZ_CP097263.1"/>
</dbReference>